<dbReference type="AlphaFoldDB" id="A0A7W8GFU4"/>
<dbReference type="InterPro" id="IPR003796">
    <property type="entry name" value="RNR_NrdR-like"/>
</dbReference>
<keyword evidence="2 7" id="KW-0547">Nucleotide-binding</keyword>
<comment type="cofactor">
    <cofactor evidence="7">
        <name>Zn(2+)</name>
        <dbReference type="ChEBI" id="CHEBI:29105"/>
    </cofactor>
    <text evidence="7">Binds 1 zinc ion.</text>
</comment>
<keyword evidence="1 7" id="KW-0678">Repressor</keyword>
<dbReference type="GO" id="GO:0045892">
    <property type="term" value="P:negative regulation of DNA-templated transcription"/>
    <property type="evidence" value="ECO:0007669"/>
    <property type="project" value="UniProtKB-UniRule"/>
</dbReference>
<evidence type="ECO:0000256" key="7">
    <source>
        <dbReference type="HAMAP-Rule" id="MF_00440"/>
    </source>
</evidence>
<dbReference type="GO" id="GO:0005524">
    <property type="term" value="F:ATP binding"/>
    <property type="evidence" value="ECO:0007669"/>
    <property type="project" value="UniProtKB-UniRule"/>
</dbReference>
<name>A0A7W8GFU4_9DEIO</name>
<comment type="similarity">
    <text evidence="7">Belongs to the NrdR family.</text>
</comment>
<comment type="caution">
    <text evidence="9">The sequence shown here is derived from an EMBL/GenBank/DDBJ whole genome shotgun (WGS) entry which is preliminary data.</text>
</comment>
<proteinExistence type="inferred from homology"/>
<dbReference type="EMBL" id="JACHFN010000008">
    <property type="protein sequence ID" value="MBB5234902.1"/>
    <property type="molecule type" value="Genomic_DNA"/>
</dbReference>
<keyword evidence="4 7" id="KW-0805">Transcription regulation</keyword>
<evidence type="ECO:0000256" key="2">
    <source>
        <dbReference type="ARBA" id="ARBA00022741"/>
    </source>
</evidence>
<sequence>MRCPYCSAPDSKVVNSRPGADGASIRRRRECLRCARRFTTYERAQLEPLMVVKRGGQREAFNPDKLLRGLTLATEKRPVDPERLRAFAYGFEDEVGVPELPSGEIGKRAMSFLRPLDDVAYIRFASVYRDFDSLERFIEEIRGLKDAGDG</sequence>
<evidence type="ECO:0000256" key="6">
    <source>
        <dbReference type="ARBA" id="ARBA00023163"/>
    </source>
</evidence>
<dbReference type="NCBIfam" id="TIGR00244">
    <property type="entry name" value="transcriptional regulator NrdR"/>
    <property type="match status" value="1"/>
</dbReference>
<reference evidence="9 10" key="1">
    <citation type="submission" date="2020-08" db="EMBL/GenBank/DDBJ databases">
        <title>Genomic Encyclopedia of Type Strains, Phase IV (KMG-IV): sequencing the most valuable type-strain genomes for metagenomic binning, comparative biology and taxonomic classification.</title>
        <authorList>
            <person name="Goeker M."/>
        </authorList>
    </citation>
    <scope>NUCLEOTIDE SEQUENCE [LARGE SCALE GENOMIC DNA]</scope>
    <source>
        <strain evidence="9 10">DSM 101791</strain>
    </source>
</reference>
<dbReference type="InterPro" id="IPR055173">
    <property type="entry name" value="NrdR-like_N"/>
</dbReference>
<dbReference type="PROSITE" id="PS51161">
    <property type="entry name" value="ATP_CONE"/>
    <property type="match status" value="1"/>
</dbReference>
<dbReference type="PANTHER" id="PTHR30455">
    <property type="entry name" value="TRANSCRIPTIONAL REPRESSOR NRDR"/>
    <property type="match status" value="1"/>
</dbReference>
<organism evidence="9 10">
    <name type="scientific">Deinococcus budaensis</name>
    <dbReference type="NCBI Taxonomy" id="1665626"/>
    <lineage>
        <taxon>Bacteria</taxon>
        <taxon>Thermotogati</taxon>
        <taxon>Deinococcota</taxon>
        <taxon>Deinococci</taxon>
        <taxon>Deinococcales</taxon>
        <taxon>Deinococcaceae</taxon>
        <taxon>Deinococcus</taxon>
    </lineage>
</organism>
<accession>A0A7W8GFU4</accession>
<keyword evidence="6 7" id="KW-0804">Transcription</keyword>
<dbReference type="RefSeq" id="WP_184029368.1">
    <property type="nucleotide sequence ID" value="NZ_JACHFN010000008.1"/>
</dbReference>
<evidence type="ECO:0000259" key="8">
    <source>
        <dbReference type="PROSITE" id="PS51161"/>
    </source>
</evidence>
<feature type="domain" description="ATP-cone" evidence="8">
    <location>
        <begin position="49"/>
        <end position="136"/>
    </location>
</feature>
<dbReference type="HAMAP" id="MF_00440">
    <property type="entry name" value="NrdR"/>
    <property type="match status" value="1"/>
</dbReference>
<evidence type="ECO:0000313" key="9">
    <source>
        <dbReference type="EMBL" id="MBB5234902.1"/>
    </source>
</evidence>
<evidence type="ECO:0000256" key="5">
    <source>
        <dbReference type="ARBA" id="ARBA00023125"/>
    </source>
</evidence>
<dbReference type="Pfam" id="PF22811">
    <property type="entry name" value="Zn_ribbon_NrdR"/>
    <property type="match status" value="1"/>
</dbReference>
<gene>
    <name evidence="7" type="primary">nrdR</name>
    <name evidence="9" type="ORF">HNQ09_002345</name>
</gene>
<keyword evidence="10" id="KW-1185">Reference proteome</keyword>
<feature type="zinc finger region" evidence="7">
    <location>
        <begin position="3"/>
        <end position="34"/>
    </location>
</feature>
<evidence type="ECO:0000256" key="4">
    <source>
        <dbReference type="ARBA" id="ARBA00023015"/>
    </source>
</evidence>
<dbReference type="GO" id="GO:0008270">
    <property type="term" value="F:zinc ion binding"/>
    <property type="evidence" value="ECO:0007669"/>
    <property type="project" value="UniProtKB-UniRule"/>
</dbReference>
<dbReference type="Pfam" id="PF03477">
    <property type="entry name" value="ATP-cone"/>
    <property type="match status" value="1"/>
</dbReference>
<protein>
    <recommendedName>
        <fullName evidence="7">Transcriptional repressor NrdR</fullName>
    </recommendedName>
</protein>
<keyword evidence="7" id="KW-0479">Metal-binding</keyword>
<comment type="function">
    <text evidence="7">Negatively regulates transcription of bacterial ribonucleotide reductase nrd genes and operons by binding to NrdR-boxes.</text>
</comment>
<keyword evidence="3 7" id="KW-0067">ATP-binding</keyword>
<dbReference type="PANTHER" id="PTHR30455:SF2">
    <property type="entry name" value="TRANSCRIPTIONAL REPRESSOR NRDR"/>
    <property type="match status" value="1"/>
</dbReference>
<dbReference type="InterPro" id="IPR005144">
    <property type="entry name" value="ATP-cone_dom"/>
</dbReference>
<evidence type="ECO:0000256" key="3">
    <source>
        <dbReference type="ARBA" id="ARBA00022840"/>
    </source>
</evidence>
<keyword evidence="7" id="KW-0863">Zinc-finger</keyword>
<evidence type="ECO:0000313" key="10">
    <source>
        <dbReference type="Proteomes" id="UP000525389"/>
    </source>
</evidence>
<dbReference type="GO" id="GO:0003677">
    <property type="term" value="F:DNA binding"/>
    <property type="evidence" value="ECO:0007669"/>
    <property type="project" value="UniProtKB-KW"/>
</dbReference>
<keyword evidence="5 7" id="KW-0238">DNA-binding</keyword>
<dbReference type="Proteomes" id="UP000525389">
    <property type="component" value="Unassembled WGS sequence"/>
</dbReference>
<evidence type="ECO:0000256" key="1">
    <source>
        <dbReference type="ARBA" id="ARBA00022491"/>
    </source>
</evidence>
<keyword evidence="7" id="KW-0862">Zinc</keyword>